<evidence type="ECO:0000313" key="1">
    <source>
        <dbReference type="EMBL" id="AKH48752.1"/>
    </source>
</evidence>
<reference evidence="1" key="1">
    <citation type="journal article" date="2015" name="Front. Microbiol.">
        <title>Combining genomic sequencing methods to explore viral diversity and reveal potential virus-host interactions.</title>
        <authorList>
            <person name="Chow C.E."/>
            <person name="Winget D.M."/>
            <person name="White R.A.III."/>
            <person name="Hallam S.J."/>
            <person name="Suttle C.A."/>
        </authorList>
    </citation>
    <scope>NUCLEOTIDE SEQUENCE</scope>
    <source>
        <strain evidence="1">Oxic3_3</strain>
    </source>
</reference>
<dbReference type="EMBL" id="KR029609">
    <property type="protein sequence ID" value="AKH48752.1"/>
    <property type="molecule type" value="Genomic_DNA"/>
</dbReference>
<accession>A0A0F7LBJ8</accession>
<organism evidence="1">
    <name type="scientific">uncultured marine virus</name>
    <dbReference type="NCBI Taxonomy" id="186617"/>
    <lineage>
        <taxon>Viruses</taxon>
        <taxon>environmental samples</taxon>
    </lineage>
</organism>
<proteinExistence type="predicted"/>
<name>A0A0F7LBJ8_9VIRU</name>
<reference evidence="1" key="2">
    <citation type="submission" date="2015-03" db="EMBL/GenBank/DDBJ databases">
        <authorList>
            <person name="Chow C.-E.T."/>
            <person name="Winget D.M."/>
            <person name="White R.A.III."/>
            <person name="Hallam S.J."/>
            <person name="Suttle C.A."/>
        </authorList>
    </citation>
    <scope>NUCLEOTIDE SEQUENCE</scope>
    <source>
        <strain evidence="1">Oxic3_3</strain>
    </source>
</reference>
<sequence length="60" mass="6826">MSTVPPVVTDEEAITKVQPLERSTENELPAPVEVTDDSKVFFESVRSMMIYSYVVIKKTY</sequence>
<protein>
    <submittedName>
        <fullName evidence="1">Uncharacterized protein</fullName>
    </submittedName>
</protein>